<dbReference type="EMBL" id="CAJNOQ010000680">
    <property type="protein sequence ID" value="CAF0827468.1"/>
    <property type="molecule type" value="Genomic_DNA"/>
</dbReference>
<dbReference type="SUPFAM" id="SSF55550">
    <property type="entry name" value="SH2 domain"/>
    <property type="match status" value="1"/>
</dbReference>
<comment type="caution">
    <text evidence="5">The sequence shown here is derived from an EMBL/GenBank/DDBJ whole genome shotgun (WGS) entry which is preliminary data.</text>
</comment>
<dbReference type="OrthoDB" id="10013007at2759"/>
<dbReference type="Proteomes" id="UP000681722">
    <property type="component" value="Unassembled WGS sequence"/>
</dbReference>
<evidence type="ECO:0000259" key="4">
    <source>
        <dbReference type="PROSITE" id="PS50222"/>
    </source>
</evidence>
<reference evidence="5" key="1">
    <citation type="submission" date="2021-02" db="EMBL/GenBank/DDBJ databases">
        <authorList>
            <person name="Nowell W R."/>
        </authorList>
    </citation>
    <scope>NUCLEOTIDE SEQUENCE</scope>
</reference>
<dbReference type="CDD" id="cd00173">
    <property type="entry name" value="SH2"/>
    <property type="match status" value="1"/>
</dbReference>
<dbReference type="PANTHER" id="PTHR15832">
    <property type="entry name" value="SHC (SRC HOMOLOGY DOMAIN C-TERMINAL) ADAPTOR HOMOLOG"/>
    <property type="match status" value="1"/>
</dbReference>
<keyword evidence="1" id="KW-0727">SH2 domain</keyword>
<evidence type="ECO:0000313" key="7">
    <source>
        <dbReference type="Proteomes" id="UP000663829"/>
    </source>
</evidence>
<dbReference type="InterPro" id="IPR036860">
    <property type="entry name" value="SH2_dom_sf"/>
</dbReference>
<feature type="domain" description="SH2" evidence="3">
    <location>
        <begin position="505"/>
        <end position="587"/>
    </location>
</feature>
<organism evidence="5 7">
    <name type="scientific">Didymodactylos carnosus</name>
    <dbReference type="NCBI Taxonomy" id="1234261"/>
    <lineage>
        <taxon>Eukaryota</taxon>
        <taxon>Metazoa</taxon>
        <taxon>Spiralia</taxon>
        <taxon>Gnathifera</taxon>
        <taxon>Rotifera</taxon>
        <taxon>Eurotatoria</taxon>
        <taxon>Bdelloidea</taxon>
        <taxon>Philodinida</taxon>
        <taxon>Philodinidae</taxon>
        <taxon>Didymodactylos</taxon>
    </lineage>
</organism>
<dbReference type="PROSITE" id="PS50001">
    <property type="entry name" value="SH2"/>
    <property type="match status" value="1"/>
</dbReference>
<evidence type="ECO:0008006" key="8">
    <source>
        <dbReference type="Google" id="ProtNLM"/>
    </source>
</evidence>
<sequence>MPVRFPPRLLTDCSSDKLLLPLRSTRTVKRRSSLFEKSRDWARRIISSRRRNRRHTSSNDTIIIQDTCCTNFDTQEGKKKKKIFNSHSLDEDGYLSPLEIQAKLENISHEDDRHYTVPNRRRSVSRVSFNSPPSLPVIADHGLHLSNSESHLVYRCQSVRTFKQQPPSTCLLTKRLRGTELVADIDDKISPLLYANDITEKTNRSYPVTSFAAEYKKSLILHDGPIDYIDFDVNDVGDQFQQTSPSHVYCAVSEPDETDDVLEDLRVLFGDDDKLSPPPTVSTLPSIGTLPSSRRRLAARTSPLSSRRSTNTSSISSDSGCYVMNSLNSEVFDQPMSPMKMIPLHLVSCTLCPLIPVTVFSDNSVPSSNIYSTEHKESSSSPANVYFQYSTCNCGHHHHSSSNVKLYYPQSVTYVKQNDSSIKNSYSYHSLSKKKKYSSRKKCMSKESGSSVIENHNRCTCPYYSTNNSFSTCNRPHKITVEEQYKAKETFLLNDDDKELMVVPWYKPDAEREAVCDTLQKADYGMFILRNSKTHTGCFALSIKVPKYYQENNIVHYLIEKVNNQGYRIKGTVKIFPSLASLITHHSVMPETFPITLNLAAYQVSNSQFQ</sequence>
<keyword evidence="7" id="KW-1185">Reference proteome</keyword>
<feature type="compositionally biased region" description="Low complexity" evidence="2">
    <location>
        <begin position="299"/>
        <end position="317"/>
    </location>
</feature>
<proteinExistence type="predicted"/>
<evidence type="ECO:0000256" key="2">
    <source>
        <dbReference type="SAM" id="MobiDB-lite"/>
    </source>
</evidence>
<dbReference type="Pfam" id="PF00017">
    <property type="entry name" value="SH2"/>
    <property type="match status" value="1"/>
</dbReference>
<dbReference type="InterPro" id="IPR000980">
    <property type="entry name" value="SH2"/>
</dbReference>
<protein>
    <recommendedName>
        <fullName evidence="8">SH2 domain-containing protein</fullName>
    </recommendedName>
</protein>
<gene>
    <name evidence="5" type="ORF">GPM918_LOCUS4874</name>
    <name evidence="6" type="ORF">SRO942_LOCUS4880</name>
</gene>
<dbReference type="Proteomes" id="UP000663829">
    <property type="component" value="Unassembled WGS sequence"/>
</dbReference>
<feature type="compositionally biased region" description="Low complexity" evidence="2">
    <location>
        <begin position="281"/>
        <end position="292"/>
    </location>
</feature>
<feature type="domain" description="EF-hand" evidence="4">
    <location>
        <begin position="75"/>
        <end position="110"/>
    </location>
</feature>
<dbReference type="Gene3D" id="3.30.505.10">
    <property type="entry name" value="SH2 domain"/>
    <property type="match status" value="1"/>
</dbReference>
<accession>A0A813UDB1</accession>
<dbReference type="EMBL" id="CAJOBC010000681">
    <property type="protein sequence ID" value="CAF3614434.1"/>
    <property type="molecule type" value="Genomic_DNA"/>
</dbReference>
<dbReference type="AlphaFoldDB" id="A0A813UDB1"/>
<evidence type="ECO:0000313" key="5">
    <source>
        <dbReference type="EMBL" id="CAF0827468.1"/>
    </source>
</evidence>
<dbReference type="PANTHER" id="PTHR15832:SF2">
    <property type="entry name" value="SH2 DOMAIN-CONTAINING PROTEIN"/>
    <property type="match status" value="1"/>
</dbReference>
<name>A0A813UDB1_9BILA</name>
<dbReference type="SMART" id="SM00252">
    <property type="entry name" value="SH2"/>
    <property type="match status" value="1"/>
</dbReference>
<dbReference type="InterPro" id="IPR002048">
    <property type="entry name" value="EF_hand_dom"/>
</dbReference>
<dbReference type="GO" id="GO:0005509">
    <property type="term" value="F:calcium ion binding"/>
    <property type="evidence" value="ECO:0007669"/>
    <property type="project" value="InterPro"/>
</dbReference>
<evidence type="ECO:0000259" key="3">
    <source>
        <dbReference type="PROSITE" id="PS50001"/>
    </source>
</evidence>
<dbReference type="PROSITE" id="PS50222">
    <property type="entry name" value="EF_HAND_2"/>
    <property type="match status" value="1"/>
</dbReference>
<evidence type="ECO:0000256" key="1">
    <source>
        <dbReference type="PROSITE-ProRule" id="PRU00191"/>
    </source>
</evidence>
<feature type="region of interest" description="Disordered" evidence="2">
    <location>
        <begin position="280"/>
        <end position="317"/>
    </location>
</feature>
<evidence type="ECO:0000313" key="6">
    <source>
        <dbReference type="EMBL" id="CAF3614434.1"/>
    </source>
</evidence>